<dbReference type="EMBL" id="JACHHQ010000008">
    <property type="protein sequence ID" value="MBB5201789.1"/>
    <property type="molecule type" value="Genomic_DNA"/>
</dbReference>
<comment type="caution">
    <text evidence="1">The sequence shown here is derived from an EMBL/GenBank/DDBJ whole genome shotgun (WGS) entry which is preliminary data.</text>
</comment>
<accession>A0A840RZL4</accession>
<sequence>MRYARLASRKPGCPINSALSSGKAAFAKIKKDDLYDLIKDKSQGYNILIFEKINRSPTSQKR</sequence>
<dbReference type="AlphaFoldDB" id="A0A840RZL4"/>
<evidence type="ECO:0000313" key="1">
    <source>
        <dbReference type="EMBL" id="MBB5201789.1"/>
    </source>
</evidence>
<keyword evidence="2" id="KW-1185">Reference proteome</keyword>
<dbReference type="Proteomes" id="UP000571084">
    <property type="component" value="Unassembled WGS sequence"/>
</dbReference>
<name>A0A840RZL4_9BURK</name>
<reference evidence="1 2" key="1">
    <citation type="submission" date="2020-08" db="EMBL/GenBank/DDBJ databases">
        <title>Genomic Encyclopedia of Type Strains, Phase IV (KMG-IV): sequencing the most valuable type-strain genomes for metagenomic binning, comparative biology and taxonomic classification.</title>
        <authorList>
            <person name="Goeker M."/>
        </authorList>
    </citation>
    <scope>NUCLEOTIDE SEQUENCE [LARGE SCALE GENOMIC DNA]</scope>
    <source>
        <strain evidence="1 2">DSM 23240</strain>
    </source>
</reference>
<evidence type="ECO:0000313" key="2">
    <source>
        <dbReference type="Proteomes" id="UP000571084"/>
    </source>
</evidence>
<proteinExistence type="predicted"/>
<protein>
    <submittedName>
        <fullName evidence="1">Uncharacterized protein</fullName>
    </submittedName>
</protein>
<organism evidence="1 2">
    <name type="scientific">Glaciimonas immobilis</name>
    <dbReference type="NCBI Taxonomy" id="728004"/>
    <lineage>
        <taxon>Bacteria</taxon>
        <taxon>Pseudomonadati</taxon>
        <taxon>Pseudomonadota</taxon>
        <taxon>Betaproteobacteria</taxon>
        <taxon>Burkholderiales</taxon>
        <taxon>Oxalobacteraceae</taxon>
        <taxon>Glaciimonas</taxon>
    </lineage>
</organism>
<gene>
    <name evidence="1" type="ORF">HNR39_003647</name>
</gene>